<gene>
    <name evidence="2" type="ORF">ACZ11_20185</name>
</gene>
<protein>
    <recommendedName>
        <fullName evidence="4">Sporulation integral membrane protein YlbJ</fullName>
    </recommendedName>
</protein>
<comment type="caution">
    <text evidence="2">The sequence shown here is derived from an EMBL/GenBank/DDBJ whole genome shotgun (WGS) entry which is preliminary data.</text>
</comment>
<feature type="transmembrane region" description="Helical" evidence="1">
    <location>
        <begin position="211"/>
        <end position="229"/>
    </location>
</feature>
<feature type="transmembrane region" description="Helical" evidence="1">
    <location>
        <begin position="28"/>
        <end position="46"/>
    </location>
</feature>
<name>A0A0K9F4C0_9BACI</name>
<evidence type="ECO:0000313" key="2">
    <source>
        <dbReference type="EMBL" id="KMY29420.1"/>
    </source>
</evidence>
<keyword evidence="1" id="KW-1133">Transmembrane helix</keyword>
<feature type="transmembrane region" description="Helical" evidence="1">
    <location>
        <begin position="95"/>
        <end position="118"/>
    </location>
</feature>
<feature type="transmembrane region" description="Helical" evidence="1">
    <location>
        <begin position="160"/>
        <end position="181"/>
    </location>
</feature>
<sequence length="325" mass="36397">MFLPFLHILILAFAYVNDKKLKRDDNMYAIIQIAICIVLILLLLLFPQTAHNGTDLGLNLFMEALFPYLLPYLILTQWLLRLTAPMRTKTKRASIYVQAYIISALGGYPSGATTIVYLKNSGQLHPKEANFLLAVCHAPSPLFVLGFVSLDLLNSNTFGWMFLCLLHSFNICCLITGYFLFRKTDPPSISIHNTPLHTAPFSESIKETAPTILLVGTTIIFFTTIQTIVQQGLDSLLPKLPYTAELSIAAILEVTNGLKMTVSAFPNLPYLPLLVVMLLTMQSISIHLQIFVIAKSAKLSVRPYLKFRLLSIIIVPTIYALFFLK</sequence>
<evidence type="ECO:0008006" key="4">
    <source>
        <dbReference type="Google" id="ProtNLM"/>
    </source>
</evidence>
<dbReference type="Proteomes" id="UP000037326">
    <property type="component" value="Unassembled WGS sequence"/>
</dbReference>
<evidence type="ECO:0000313" key="3">
    <source>
        <dbReference type="Proteomes" id="UP000037326"/>
    </source>
</evidence>
<feature type="transmembrane region" description="Helical" evidence="1">
    <location>
        <begin position="58"/>
        <end position="75"/>
    </location>
</feature>
<keyword evidence="1" id="KW-0472">Membrane</keyword>
<dbReference type="AlphaFoldDB" id="A0A0K9F4C0"/>
<organism evidence="2 3">
    <name type="scientific">Lysinibacillus xylanilyticus</name>
    <dbReference type="NCBI Taxonomy" id="582475"/>
    <lineage>
        <taxon>Bacteria</taxon>
        <taxon>Bacillati</taxon>
        <taxon>Bacillota</taxon>
        <taxon>Bacilli</taxon>
        <taxon>Bacillales</taxon>
        <taxon>Bacillaceae</taxon>
        <taxon>Lysinibacillus</taxon>
    </lineage>
</organism>
<reference evidence="3" key="1">
    <citation type="submission" date="2015-07" db="EMBL/GenBank/DDBJ databases">
        <authorList>
            <consortium name="Consortium for Microbial Forensics and Genomics (microFORGE)"/>
            <person name="Knight B.M."/>
            <person name="Roberts D.P."/>
            <person name="Lin D."/>
            <person name="Hari K."/>
            <person name="Fletcher J."/>
            <person name="Melcher U."/>
            <person name="Blagden T."/>
            <person name="Winegar R.A."/>
        </authorList>
    </citation>
    <scope>NUCLEOTIDE SEQUENCE [LARGE SCALE GENOMIC DNA]</scope>
    <source>
        <strain evidence="3">DSM 23493</strain>
    </source>
</reference>
<proteinExistence type="predicted"/>
<accession>A0A0K9F4C0</accession>
<feature type="transmembrane region" description="Helical" evidence="1">
    <location>
        <begin position="270"/>
        <end position="293"/>
    </location>
</feature>
<feature type="transmembrane region" description="Helical" evidence="1">
    <location>
        <begin position="305"/>
        <end position="324"/>
    </location>
</feature>
<dbReference type="OrthoDB" id="1645614at2"/>
<dbReference type="EMBL" id="LFXJ01000010">
    <property type="protein sequence ID" value="KMY29420.1"/>
    <property type="molecule type" value="Genomic_DNA"/>
</dbReference>
<evidence type="ECO:0000256" key="1">
    <source>
        <dbReference type="SAM" id="Phobius"/>
    </source>
</evidence>
<keyword evidence="1" id="KW-0812">Transmembrane</keyword>
<dbReference type="PATRIC" id="fig|582475.4.peg.3123"/>